<keyword evidence="1" id="KW-0805">Transcription regulation</keyword>
<dbReference type="OrthoDB" id="9814833at2"/>
<feature type="coiled-coil region" evidence="5">
    <location>
        <begin position="70"/>
        <end position="104"/>
    </location>
</feature>
<accession>A0A1M6LER7</accession>
<reference evidence="7 8" key="1">
    <citation type="submission" date="2016-11" db="EMBL/GenBank/DDBJ databases">
        <authorList>
            <person name="Jaros S."/>
            <person name="Januszkiewicz K."/>
            <person name="Wedrychowicz H."/>
        </authorList>
    </citation>
    <scope>NUCLEOTIDE SEQUENCE [LARGE SCALE GENOMIC DNA]</scope>
    <source>
        <strain evidence="7 8">DSM 14214</strain>
    </source>
</reference>
<dbReference type="GO" id="GO:0003677">
    <property type="term" value="F:DNA binding"/>
    <property type="evidence" value="ECO:0007669"/>
    <property type="project" value="UniProtKB-KW"/>
</dbReference>
<dbReference type="SUPFAM" id="SSF46955">
    <property type="entry name" value="Putative DNA-binding domain"/>
    <property type="match status" value="1"/>
</dbReference>
<dbReference type="CDD" id="cd01106">
    <property type="entry name" value="HTH_TipAL-Mta"/>
    <property type="match status" value="1"/>
</dbReference>
<gene>
    <name evidence="7" type="ORF">SAMN02745138_00359</name>
</gene>
<evidence type="ECO:0000256" key="5">
    <source>
        <dbReference type="SAM" id="Coils"/>
    </source>
</evidence>
<dbReference type="AlphaFoldDB" id="A0A1M6LER7"/>
<proteinExistence type="predicted"/>
<evidence type="ECO:0000256" key="1">
    <source>
        <dbReference type="ARBA" id="ARBA00023015"/>
    </source>
</evidence>
<keyword evidence="8" id="KW-1185">Reference proteome</keyword>
<dbReference type="PANTHER" id="PTHR30204">
    <property type="entry name" value="REDOX-CYCLING DRUG-SENSING TRANSCRIPTIONAL ACTIVATOR SOXR"/>
    <property type="match status" value="1"/>
</dbReference>
<dbReference type="Pfam" id="PF13411">
    <property type="entry name" value="MerR_1"/>
    <property type="match status" value="1"/>
</dbReference>
<dbReference type="PROSITE" id="PS50937">
    <property type="entry name" value="HTH_MERR_2"/>
    <property type="match status" value="1"/>
</dbReference>
<keyword evidence="3" id="KW-0010">Activator</keyword>
<dbReference type="InterPro" id="IPR012925">
    <property type="entry name" value="TipAS_dom"/>
</dbReference>
<evidence type="ECO:0000256" key="2">
    <source>
        <dbReference type="ARBA" id="ARBA00023125"/>
    </source>
</evidence>
<dbReference type="InterPro" id="IPR036244">
    <property type="entry name" value="TipA-like_antibiotic-bd"/>
</dbReference>
<sequence length="254" mass="29809">MEYNISQLSKLSGVSARTLRYYDEINLLHPSRTNEAGYRFYGDKEVNLLQQILFYRERGLSLEKIRFILYDENFDMLKALNEHLTELENRRERLSKLIDTVKDTIASVKGEFIMRDSEKFEAFKKDIVDQYEKLYGEEAREKYGDSEVDMAVNKVLSLSKEDYEKFQTLGKKVMEALKAAVISKASPESETGRSVASLHKEWLGYSWKDYTEQKHKGVVSLYVQDERFKKYYDREQNGCADFLLAAVDFWAEKL</sequence>
<dbReference type="PANTHER" id="PTHR30204:SF90">
    <property type="entry name" value="HTH-TYPE TRANSCRIPTIONAL ACTIVATOR MTA"/>
    <property type="match status" value="1"/>
</dbReference>
<organism evidence="7 8">
    <name type="scientific">Anaerotignum lactatifermentans DSM 14214</name>
    <dbReference type="NCBI Taxonomy" id="1121323"/>
    <lineage>
        <taxon>Bacteria</taxon>
        <taxon>Bacillati</taxon>
        <taxon>Bacillota</taxon>
        <taxon>Clostridia</taxon>
        <taxon>Lachnospirales</taxon>
        <taxon>Anaerotignaceae</taxon>
        <taxon>Anaerotignum</taxon>
    </lineage>
</organism>
<dbReference type="SUPFAM" id="SSF89082">
    <property type="entry name" value="Antibiotic binding domain of TipA-like multidrug resistance regulators"/>
    <property type="match status" value="1"/>
</dbReference>
<evidence type="ECO:0000259" key="6">
    <source>
        <dbReference type="PROSITE" id="PS50937"/>
    </source>
</evidence>
<feature type="domain" description="HTH merR-type" evidence="6">
    <location>
        <begin position="1"/>
        <end position="71"/>
    </location>
</feature>
<dbReference type="InterPro" id="IPR009061">
    <property type="entry name" value="DNA-bd_dom_put_sf"/>
</dbReference>
<evidence type="ECO:0000256" key="3">
    <source>
        <dbReference type="ARBA" id="ARBA00023159"/>
    </source>
</evidence>
<dbReference type="Pfam" id="PF07739">
    <property type="entry name" value="TipAS"/>
    <property type="match status" value="1"/>
</dbReference>
<protein>
    <submittedName>
        <fullName evidence="7">DNA-binding transcriptional regulator, MerR family</fullName>
    </submittedName>
</protein>
<evidence type="ECO:0000313" key="7">
    <source>
        <dbReference type="EMBL" id="SHJ69575.1"/>
    </source>
</evidence>
<dbReference type="RefSeq" id="WP_072848498.1">
    <property type="nucleotide sequence ID" value="NZ_FRAH01000004.1"/>
</dbReference>
<dbReference type="Gene3D" id="1.10.490.50">
    <property type="entry name" value="Antibiotic binding domain of TipA-like multidrug resistance regulators"/>
    <property type="match status" value="1"/>
</dbReference>
<keyword evidence="2 7" id="KW-0238">DNA-binding</keyword>
<dbReference type="EMBL" id="FRAH01000004">
    <property type="protein sequence ID" value="SHJ69575.1"/>
    <property type="molecule type" value="Genomic_DNA"/>
</dbReference>
<dbReference type="InterPro" id="IPR000551">
    <property type="entry name" value="MerR-type_HTH_dom"/>
</dbReference>
<name>A0A1M6LER7_9FIRM</name>
<dbReference type="GO" id="GO:0003700">
    <property type="term" value="F:DNA-binding transcription factor activity"/>
    <property type="evidence" value="ECO:0007669"/>
    <property type="project" value="InterPro"/>
</dbReference>
<dbReference type="PROSITE" id="PS00552">
    <property type="entry name" value="HTH_MERR_1"/>
    <property type="match status" value="1"/>
</dbReference>
<dbReference type="Gene3D" id="1.10.1660.10">
    <property type="match status" value="1"/>
</dbReference>
<keyword evidence="5" id="KW-0175">Coiled coil</keyword>
<dbReference type="SMART" id="SM00422">
    <property type="entry name" value="HTH_MERR"/>
    <property type="match status" value="1"/>
</dbReference>
<evidence type="ECO:0000256" key="4">
    <source>
        <dbReference type="ARBA" id="ARBA00023163"/>
    </source>
</evidence>
<dbReference type="InterPro" id="IPR047057">
    <property type="entry name" value="MerR_fam"/>
</dbReference>
<keyword evidence="4" id="KW-0804">Transcription</keyword>
<evidence type="ECO:0000313" key="8">
    <source>
        <dbReference type="Proteomes" id="UP000183975"/>
    </source>
</evidence>
<dbReference type="Proteomes" id="UP000183975">
    <property type="component" value="Unassembled WGS sequence"/>
</dbReference>